<reference evidence="1 2" key="1">
    <citation type="submission" date="2011-02" db="EMBL/GenBank/DDBJ databases">
        <authorList>
            <person name="Muzny D."/>
            <person name="Qin X."/>
            <person name="Deng J."/>
            <person name="Jiang H."/>
            <person name="Liu Y."/>
            <person name="Qu J."/>
            <person name="Song X.-Z."/>
            <person name="Zhang L."/>
            <person name="Thornton R."/>
            <person name="Coyle M."/>
            <person name="Francisco L."/>
            <person name="Jackson L."/>
            <person name="Javaid M."/>
            <person name="Korchina V."/>
            <person name="Kovar C."/>
            <person name="Mata R."/>
            <person name="Mathew T."/>
            <person name="Ngo R."/>
            <person name="Nguyen L."/>
            <person name="Nguyen N."/>
            <person name="Okwuonu G."/>
            <person name="Ongeri F."/>
            <person name="Pham C."/>
            <person name="Simmons D."/>
            <person name="Wilczek-Boney K."/>
            <person name="Hale W."/>
            <person name="Jakkamsetti A."/>
            <person name="Pham P."/>
            <person name="Ruth R."/>
            <person name="San Lucas F."/>
            <person name="Warren J."/>
            <person name="Zhang J."/>
            <person name="Zhao Z."/>
            <person name="Zhou C."/>
            <person name="Zhu D."/>
            <person name="Lee S."/>
            <person name="Bess C."/>
            <person name="Blankenburg K."/>
            <person name="Forbes L."/>
            <person name="Fu Q."/>
            <person name="Gubbala S."/>
            <person name="Hirani K."/>
            <person name="Jayaseelan J.C."/>
            <person name="Lara F."/>
            <person name="Munidasa M."/>
            <person name="Palculict T."/>
            <person name="Patil S."/>
            <person name="Pu L.-L."/>
            <person name="Saada N."/>
            <person name="Tang L."/>
            <person name="Weissenberger G."/>
            <person name="Zhu Y."/>
            <person name="Hemphill L."/>
            <person name="Shang Y."/>
            <person name="Youmans B."/>
            <person name="Ayvaz T."/>
            <person name="Ross M."/>
            <person name="Santibanez J."/>
            <person name="Aqrawi P."/>
            <person name="Gross S."/>
            <person name="Joshi V."/>
            <person name="Fowler G."/>
            <person name="Nazareth L."/>
            <person name="Reid J."/>
            <person name="Worley K."/>
            <person name="Petrosino J."/>
            <person name="Highlander S."/>
            <person name="Gibbs R."/>
        </authorList>
    </citation>
    <scope>NUCLEOTIDE SEQUENCE [LARGE SCALE GENOMIC DNA]</scope>
    <source>
        <strain evidence="1 2">ATCC BAA-1200</strain>
    </source>
</reference>
<organism evidence="1 2">
    <name type="scientific">Neisseria bacilliformis ATCC BAA-1200</name>
    <dbReference type="NCBI Taxonomy" id="888742"/>
    <lineage>
        <taxon>Bacteria</taxon>
        <taxon>Pseudomonadati</taxon>
        <taxon>Pseudomonadota</taxon>
        <taxon>Betaproteobacteria</taxon>
        <taxon>Neisseriales</taxon>
        <taxon>Neisseriaceae</taxon>
        <taxon>Neisseria</taxon>
    </lineage>
</organism>
<dbReference type="SUPFAM" id="SSF53474">
    <property type="entry name" value="alpha/beta-Hydrolases"/>
    <property type="match status" value="1"/>
</dbReference>
<dbReference type="EMBL" id="AFAY01000021">
    <property type="protein sequence ID" value="EGF11210.1"/>
    <property type="molecule type" value="Genomic_DNA"/>
</dbReference>
<dbReference type="RefSeq" id="WP_007342025.1">
    <property type="nucleotide sequence ID" value="NZ_GL878494.1"/>
</dbReference>
<proteinExistence type="predicted"/>
<evidence type="ECO:0000313" key="2">
    <source>
        <dbReference type="Proteomes" id="UP000004105"/>
    </source>
</evidence>
<evidence type="ECO:0008006" key="3">
    <source>
        <dbReference type="Google" id="ProtNLM"/>
    </source>
</evidence>
<dbReference type="OrthoDB" id="9794761at2"/>
<dbReference type="Gene3D" id="3.40.50.1820">
    <property type="entry name" value="alpha/beta hydrolase"/>
    <property type="match status" value="1"/>
</dbReference>
<dbReference type="InterPro" id="IPR029058">
    <property type="entry name" value="AB_hydrolase_fold"/>
</dbReference>
<keyword evidence="2" id="KW-1185">Reference proteome</keyword>
<evidence type="ECO:0000313" key="1">
    <source>
        <dbReference type="EMBL" id="EGF11210.1"/>
    </source>
</evidence>
<dbReference type="STRING" id="267212.GCA_001063965_00831"/>
<dbReference type="Proteomes" id="UP000004105">
    <property type="component" value="Unassembled WGS sequence"/>
</dbReference>
<dbReference type="InterPro" id="IPR000801">
    <property type="entry name" value="Esterase-like"/>
</dbReference>
<protein>
    <recommendedName>
        <fullName evidence="3">Esterase</fullName>
    </recommendedName>
</protein>
<name>F2BBB1_9NEIS</name>
<sequence>MNLTDSFTADAKSVRVYAPENAAFDAPLVLTFLQPHEADATAALLSDGLVLVSVDEPDWEYAFTPWPAPHVFKKAADFGGGAADYLAWLVKILPEIEGRLNLRPRWRGMAGYSLAGLFAAWSAYQTSPFSRTACVSGSLWFDGWPEFAAANEMPTPPQRAYFSIGSGEKNSRNPRMAAVEDNMRLTEKLWRGRGIQTAFALNEGGHFDRVAQRMAAAVGWLAEAV</sequence>
<dbReference type="HOGENOM" id="CLU_039834_4_1_4"/>
<dbReference type="Pfam" id="PF00756">
    <property type="entry name" value="Esterase"/>
    <property type="match status" value="1"/>
</dbReference>
<dbReference type="InterPro" id="IPR050583">
    <property type="entry name" value="Mycobacterial_A85_antigen"/>
</dbReference>
<dbReference type="PANTHER" id="PTHR48098:SF6">
    <property type="entry name" value="FERRI-BACILLIBACTIN ESTERASE BESA"/>
    <property type="match status" value="1"/>
</dbReference>
<dbReference type="PANTHER" id="PTHR48098">
    <property type="entry name" value="ENTEROCHELIN ESTERASE-RELATED"/>
    <property type="match status" value="1"/>
</dbReference>
<comment type="caution">
    <text evidence="1">The sequence shown here is derived from an EMBL/GenBank/DDBJ whole genome shotgun (WGS) entry which is preliminary data.</text>
</comment>
<dbReference type="AlphaFoldDB" id="F2BBB1"/>
<accession>F2BBB1</accession>
<gene>
    <name evidence="1" type="ORF">HMPREF9123_1016</name>
</gene>